<organism evidence="9 10">
    <name type="scientific">Candidatus Gallacutalibacter pullicola</name>
    <dbReference type="NCBI Taxonomy" id="2840830"/>
    <lineage>
        <taxon>Bacteria</taxon>
        <taxon>Bacillati</taxon>
        <taxon>Bacillota</taxon>
        <taxon>Clostridia</taxon>
        <taxon>Eubacteriales</taxon>
        <taxon>Candidatus Gallacutalibacter</taxon>
    </lineage>
</organism>
<dbReference type="InterPro" id="IPR037051">
    <property type="entry name" value="4-carb_acid_sugar_kinase_N_sf"/>
</dbReference>
<name>A0A9D1DS06_9FIRM</name>
<keyword evidence="4 9" id="KW-0418">Kinase</keyword>
<gene>
    <name evidence="9" type="ORF">IAA54_10070</name>
</gene>
<evidence type="ECO:0000256" key="5">
    <source>
        <dbReference type="ARBA" id="ARBA00022840"/>
    </source>
</evidence>
<evidence type="ECO:0000256" key="6">
    <source>
        <dbReference type="ARBA" id="ARBA00023277"/>
    </source>
</evidence>
<evidence type="ECO:0000256" key="1">
    <source>
        <dbReference type="ARBA" id="ARBA00005715"/>
    </source>
</evidence>
<dbReference type="Gene3D" id="3.40.980.20">
    <property type="entry name" value="Four-carbon acid sugar kinase, nucleotide binding domain"/>
    <property type="match status" value="1"/>
</dbReference>
<sequence length="408" mass="42995">MILTVLADDFTGALDTGVQFAEKGIPAYVAFEGAEEAFSRDCAVLVIDMQSRHLPPEQARAAAFRLARLAREAGSAYLYKKTDSTLRGNIGAELEGAMRGFGAEKLCFAPAYPKLGRITSNGVQYVDGSPLTETAYARDALNPIHSSDVAEIIAEQSSLPVSRRWEDLSGEGIFLADAEMDGDLDCLAQKMRGKAAVFAGCAGFAEYLDRAVPLEKGELSSPVKTDGLLVLSGSIHPRSLEQLQKARADGIPVFCLAPEEKLAVCRNGEAIPEILREQVIQAIQTSGTAVVASAVTRADVDAFDRLAKEAGIAPEEAAQRISKALGDFCYAAAGDIPHAAIAVFGGDTAAQVLRAYGSRGIRPLSQIKEGIPICAFEESGGAVRMLITKAGGFGDDGIIQDILSALGG</sequence>
<comment type="caution">
    <text evidence="9">The sequence shown here is derived from an EMBL/GenBank/DDBJ whole genome shotgun (WGS) entry which is preliminary data.</text>
</comment>
<evidence type="ECO:0000313" key="10">
    <source>
        <dbReference type="Proteomes" id="UP000886785"/>
    </source>
</evidence>
<dbReference type="InterPro" id="IPR042213">
    <property type="entry name" value="NBD_C_sf"/>
</dbReference>
<evidence type="ECO:0000256" key="3">
    <source>
        <dbReference type="ARBA" id="ARBA00022741"/>
    </source>
</evidence>
<accession>A0A9D1DS06</accession>
<evidence type="ECO:0000259" key="8">
    <source>
        <dbReference type="Pfam" id="PF17042"/>
    </source>
</evidence>
<protein>
    <submittedName>
        <fullName evidence="9">Four-carbon acid sugar kinase family protein</fullName>
    </submittedName>
</protein>
<feature type="domain" description="Four-carbon acid sugar kinase nucleotide binding" evidence="8">
    <location>
        <begin position="229"/>
        <end position="397"/>
    </location>
</feature>
<dbReference type="GO" id="GO:0016301">
    <property type="term" value="F:kinase activity"/>
    <property type="evidence" value="ECO:0007669"/>
    <property type="project" value="UniProtKB-KW"/>
</dbReference>
<dbReference type="AlphaFoldDB" id="A0A9D1DS06"/>
<keyword evidence="2" id="KW-0808">Transferase</keyword>
<reference evidence="9" key="1">
    <citation type="submission" date="2020-10" db="EMBL/GenBank/DDBJ databases">
        <authorList>
            <person name="Gilroy R."/>
        </authorList>
    </citation>
    <scope>NUCLEOTIDE SEQUENCE</scope>
    <source>
        <strain evidence="9">ChiSjej1B19-7085</strain>
    </source>
</reference>
<evidence type="ECO:0000256" key="4">
    <source>
        <dbReference type="ARBA" id="ARBA00022777"/>
    </source>
</evidence>
<keyword evidence="5" id="KW-0067">ATP-binding</keyword>
<dbReference type="Pfam" id="PF07005">
    <property type="entry name" value="SBD_N"/>
    <property type="match status" value="1"/>
</dbReference>
<evidence type="ECO:0000259" key="7">
    <source>
        <dbReference type="Pfam" id="PF07005"/>
    </source>
</evidence>
<reference evidence="9" key="2">
    <citation type="journal article" date="2021" name="PeerJ">
        <title>Extensive microbial diversity within the chicken gut microbiome revealed by metagenomics and culture.</title>
        <authorList>
            <person name="Gilroy R."/>
            <person name="Ravi A."/>
            <person name="Getino M."/>
            <person name="Pursley I."/>
            <person name="Horton D.L."/>
            <person name="Alikhan N.F."/>
            <person name="Baker D."/>
            <person name="Gharbi K."/>
            <person name="Hall N."/>
            <person name="Watson M."/>
            <person name="Adriaenssens E.M."/>
            <person name="Foster-Nyarko E."/>
            <person name="Jarju S."/>
            <person name="Secka A."/>
            <person name="Antonio M."/>
            <person name="Oren A."/>
            <person name="Chaudhuri R.R."/>
            <person name="La Ragione R."/>
            <person name="Hildebrand F."/>
            <person name="Pallen M.J."/>
        </authorList>
    </citation>
    <scope>NUCLEOTIDE SEQUENCE</scope>
    <source>
        <strain evidence="9">ChiSjej1B19-7085</strain>
    </source>
</reference>
<dbReference type="Pfam" id="PF17042">
    <property type="entry name" value="NBD_C"/>
    <property type="match status" value="1"/>
</dbReference>
<dbReference type="InterPro" id="IPR010737">
    <property type="entry name" value="4-carb_acid_sugar_kinase_N"/>
</dbReference>
<feature type="domain" description="Four-carbon acid sugar kinase N-terminal" evidence="7">
    <location>
        <begin position="4"/>
        <end position="208"/>
    </location>
</feature>
<proteinExistence type="inferred from homology"/>
<keyword evidence="6" id="KW-0119">Carbohydrate metabolism</keyword>
<dbReference type="Proteomes" id="UP000886785">
    <property type="component" value="Unassembled WGS sequence"/>
</dbReference>
<comment type="similarity">
    <text evidence="1">Belongs to the four-carbon acid sugar kinase family.</text>
</comment>
<dbReference type="EMBL" id="DVHF01000124">
    <property type="protein sequence ID" value="HIR58004.1"/>
    <property type="molecule type" value="Genomic_DNA"/>
</dbReference>
<dbReference type="InterPro" id="IPR031475">
    <property type="entry name" value="NBD_C"/>
</dbReference>
<dbReference type="SUPFAM" id="SSF142764">
    <property type="entry name" value="YgbK-like"/>
    <property type="match status" value="1"/>
</dbReference>
<evidence type="ECO:0000256" key="2">
    <source>
        <dbReference type="ARBA" id="ARBA00022679"/>
    </source>
</evidence>
<dbReference type="GO" id="GO:0005524">
    <property type="term" value="F:ATP binding"/>
    <property type="evidence" value="ECO:0007669"/>
    <property type="project" value="UniProtKB-KW"/>
</dbReference>
<keyword evidence="3" id="KW-0547">Nucleotide-binding</keyword>
<evidence type="ECO:0000313" key="9">
    <source>
        <dbReference type="EMBL" id="HIR58004.1"/>
    </source>
</evidence>
<dbReference type="Gene3D" id="3.40.50.10840">
    <property type="entry name" value="Putative sugar-binding, N-terminal domain"/>
    <property type="match status" value="1"/>
</dbReference>